<evidence type="ECO:0000313" key="2">
    <source>
        <dbReference type="Proteomes" id="UP000327439"/>
    </source>
</evidence>
<organism evidence="1 2">
    <name type="scientific">Gossypium barbadense</name>
    <name type="common">Sea Island cotton</name>
    <name type="synonym">Hibiscus barbadensis</name>
    <dbReference type="NCBI Taxonomy" id="3634"/>
    <lineage>
        <taxon>Eukaryota</taxon>
        <taxon>Viridiplantae</taxon>
        <taxon>Streptophyta</taxon>
        <taxon>Embryophyta</taxon>
        <taxon>Tracheophyta</taxon>
        <taxon>Spermatophyta</taxon>
        <taxon>Magnoliopsida</taxon>
        <taxon>eudicotyledons</taxon>
        <taxon>Gunneridae</taxon>
        <taxon>Pentapetalae</taxon>
        <taxon>rosids</taxon>
        <taxon>malvids</taxon>
        <taxon>Malvales</taxon>
        <taxon>Malvaceae</taxon>
        <taxon>Malvoideae</taxon>
        <taxon>Gossypium</taxon>
    </lineage>
</organism>
<dbReference type="EMBL" id="CM018212">
    <property type="protein sequence ID" value="KAB2060034.1"/>
    <property type="molecule type" value="Genomic_DNA"/>
</dbReference>
<evidence type="ECO:0000313" key="1">
    <source>
        <dbReference type="EMBL" id="KAB2060034.1"/>
    </source>
</evidence>
<dbReference type="Proteomes" id="UP000327439">
    <property type="component" value="Chromosome A11"/>
</dbReference>
<gene>
    <name evidence="1" type="ORF">ES319_A11G350000v1</name>
</gene>
<sequence length="66" mass="8012">MNLNAGKKIAYSQYQQGMTAFWLYSPAEQSMQNKKQRPYFLHWFVYLPRYSIGLYFSERHLTTLRI</sequence>
<protein>
    <submittedName>
        <fullName evidence="1">Uncharacterized protein</fullName>
    </submittedName>
</protein>
<reference evidence="2" key="1">
    <citation type="journal article" date="2020" name="Nat. Genet.">
        <title>Genomic diversifications of five Gossypium allopolyploid species and their impact on cotton improvement.</title>
        <authorList>
            <person name="Chen Z.J."/>
            <person name="Sreedasyam A."/>
            <person name="Ando A."/>
            <person name="Song Q."/>
            <person name="De Santiago L.M."/>
            <person name="Hulse-Kemp A.M."/>
            <person name="Ding M."/>
            <person name="Ye W."/>
            <person name="Kirkbride R.C."/>
            <person name="Jenkins J."/>
            <person name="Plott C."/>
            <person name="Lovell J."/>
            <person name="Lin Y.M."/>
            <person name="Vaughn R."/>
            <person name="Liu B."/>
            <person name="Simpson S."/>
            <person name="Scheffler B.E."/>
            <person name="Wen L."/>
            <person name="Saski C.A."/>
            <person name="Grover C.E."/>
            <person name="Hu G."/>
            <person name="Conover J.L."/>
            <person name="Carlson J.W."/>
            <person name="Shu S."/>
            <person name="Boston L.B."/>
            <person name="Williams M."/>
            <person name="Peterson D.G."/>
            <person name="McGee K."/>
            <person name="Jones D.C."/>
            <person name="Wendel J.F."/>
            <person name="Stelly D.M."/>
            <person name="Grimwood J."/>
            <person name="Schmutz J."/>
        </authorList>
    </citation>
    <scope>NUCLEOTIDE SEQUENCE [LARGE SCALE GENOMIC DNA]</scope>
    <source>
        <strain evidence="2">cv. 3-79</strain>
    </source>
</reference>
<name>A0A5J5TYU0_GOSBA</name>
<proteinExistence type="predicted"/>
<keyword evidence="2" id="KW-1185">Reference proteome</keyword>
<dbReference type="AlphaFoldDB" id="A0A5J5TYU0"/>
<accession>A0A5J5TYU0</accession>